<dbReference type="HOGENOM" id="CLU_3153405_0_0_6"/>
<name>A0A0C5VD03_9GAMM</name>
<accession>A0A0C5VD03</accession>
<evidence type="ECO:0000313" key="2">
    <source>
        <dbReference type="Proteomes" id="UP000032266"/>
    </source>
</evidence>
<gene>
    <name evidence="1" type="ORF">YC6258_05180</name>
</gene>
<evidence type="ECO:0000313" key="1">
    <source>
        <dbReference type="EMBL" id="AJQ97210.1"/>
    </source>
</evidence>
<dbReference type="RefSeq" id="WP_169749018.1">
    <property type="nucleotide sequence ID" value="NZ_CP007142.1"/>
</dbReference>
<proteinExistence type="predicted"/>
<organism evidence="1 2">
    <name type="scientific">Gynuella sunshinyii YC6258</name>
    <dbReference type="NCBI Taxonomy" id="1445510"/>
    <lineage>
        <taxon>Bacteria</taxon>
        <taxon>Pseudomonadati</taxon>
        <taxon>Pseudomonadota</taxon>
        <taxon>Gammaproteobacteria</taxon>
        <taxon>Oceanospirillales</taxon>
        <taxon>Saccharospirillaceae</taxon>
        <taxon>Gynuella</taxon>
    </lineage>
</organism>
<dbReference type="EMBL" id="CP007142">
    <property type="protein sequence ID" value="AJQ97210.1"/>
    <property type="molecule type" value="Genomic_DNA"/>
</dbReference>
<dbReference type="AlphaFoldDB" id="A0A0C5VD03"/>
<protein>
    <submittedName>
        <fullName evidence="1">Uncharacterized protein</fullName>
    </submittedName>
</protein>
<keyword evidence="2" id="KW-1185">Reference proteome</keyword>
<sequence length="48" mass="5275">MSCIAYNQAANANCMQLFYILSDPGMEDSLHGINGTRCAEPFNEKTFG</sequence>
<dbReference type="KEGG" id="gsn:YC6258_05180"/>
<dbReference type="Proteomes" id="UP000032266">
    <property type="component" value="Chromosome"/>
</dbReference>
<reference evidence="1 2" key="1">
    <citation type="submission" date="2014-01" db="EMBL/GenBank/DDBJ databases">
        <title>Full genme sequencing of cellulolytic bacterium Gynuella sunshinyii YC6258T gen. nov., sp. nov.</title>
        <authorList>
            <person name="Khan H."/>
            <person name="Chung E.J."/>
            <person name="Chung Y.R."/>
        </authorList>
    </citation>
    <scope>NUCLEOTIDE SEQUENCE [LARGE SCALE GENOMIC DNA]</scope>
    <source>
        <strain evidence="1 2">YC6258</strain>
    </source>
</reference>